<dbReference type="PROSITE" id="PS51257">
    <property type="entry name" value="PROKAR_LIPOPROTEIN"/>
    <property type="match status" value="1"/>
</dbReference>
<sequence length="387" mass="44122">MLKKILLLLIFISLISCKNTENLASVRSAQTLIKQINSDDADLITIAHQAVKTNKLIKQDVNSIKVLLDELSKHIEDVWGEDKPKVPNNKKLVKYTNNYKARAIVDFEKGTILIETLADRSQAKTLDNLQGAIVTTLLSTSDPQKTDIFSSDAPQLLGKPYLYQQVVDHDNMPIQYSWRANRFSKYLTEFKLQKYHKNKKQIYAVRITMVEKHQHLREKQYSKHVLSAAKRYQISPQLIYGIIETESSFNPFAVSTSNAYGLMQVVPKTAGADVFQRIKKKKGIPTKQQLFDPAFNIDIGSAYLHILNNNYLKGVKNATSRHYSIISAYNGGAGNVLKTFHNNRKTAMKVLNTKSSKDVYYLLTKKHPKAESRHYLEKVTKAEKTYL</sequence>
<dbReference type="SUPFAM" id="SSF53955">
    <property type="entry name" value="Lysozyme-like"/>
    <property type="match status" value="1"/>
</dbReference>
<dbReference type="InterPro" id="IPR024570">
    <property type="entry name" value="Murein_transglycosylaseC_N"/>
</dbReference>
<feature type="domain" description="Murein transglycosylase-C N-terminal" evidence="4">
    <location>
        <begin position="58"/>
        <end position="220"/>
    </location>
</feature>
<dbReference type="Proteomes" id="UP000198862">
    <property type="component" value="Unassembled WGS sequence"/>
</dbReference>
<name>A0A1I1KA68_9GAMM</name>
<organism evidence="5 6">
    <name type="scientific">Pseudoalteromonas denitrificans DSM 6059</name>
    <dbReference type="NCBI Taxonomy" id="1123010"/>
    <lineage>
        <taxon>Bacteria</taxon>
        <taxon>Pseudomonadati</taxon>
        <taxon>Pseudomonadota</taxon>
        <taxon>Gammaproteobacteria</taxon>
        <taxon>Alteromonadales</taxon>
        <taxon>Pseudoalteromonadaceae</taxon>
        <taxon>Pseudoalteromonas</taxon>
    </lineage>
</organism>
<dbReference type="Pfam" id="PF11873">
    <property type="entry name" value="Mltc_N"/>
    <property type="match status" value="1"/>
</dbReference>
<dbReference type="InterPro" id="IPR023346">
    <property type="entry name" value="Lysozyme-like_dom_sf"/>
</dbReference>
<reference evidence="5 6" key="1">
    <citation type="submission" date="2016-10" db="EMBL/GenBank/DDBJ databases">
        <authorList>
            <person name="de Groot N.N."/>
        </authorList>
    </citation>
    <scope>NUCLEOTIDE SEQUENCE [LARGE SCALE GENOMIC DNA]</scope>
    <source>
        <strain evidence="5 6">DSM 6059</strain>
    </source>
</reference>
<dbReference type="PROSITE" id="PS00922">
    <property type="entry name" value="TRANSGLYCOSYLASE"/>
    <property type="match status" value="1"/>
</dbReference>
<feature type="signal peptide" evidence="2">
    <location>
        <begin position="1"/>
        <end position="18"/>
    </location>
</feature>
<keyword evidence="2" id="KW-0732">Signal</keyword>
<dbReference type="PANTHER" id="PTHR37423">
    <property type="entry name" value="SOLUBLE LYTIC MUREIN TRANSGLYCOSYLASE-RELATED"/>
    <property type="match status" value="1"/>
</dbReference>
<protein>
    <submittedName>
        <fullName evidence="5">Membrane-bound lytic murein transglycosylase C</fullName>
    </submittedName>
</protein>
<dbReference type="GO" id="GO:0016020">
    <property type="term" value="C:membrane"/>
    <property type="evidence" value="ECO:0007669"/>
    <property type="project" value="InterPro"/>
</dbReference>
<dbReference type="GO" id="GO:0008933">
    <property type="term" value="F:peptidoglycan lytic transglycosylase activity"/>
    <property type="evidence" value="ECO:0007669"/>
    <property type="project" value="InterPro"/>
</dbReference>
<evidence type="ECO:0000256" key="1">
    <source>
        <dbReference type="ARBA" id="ARBA00007734"/>
    </source>
</evidence>
<evidence type="ECO:0000259" key="4">
    <source>
        <dbReference type="Pfam" id="PF11873"/>
    </source>
</evidence>
<keyword evidence="6" id="KW-1185">Reference proteome</keyword>
<dbReference type="GO" id="GO:0000270">
    <property type="term" value="P:peptidoglycan metabolic process"/>
    <property type="evidence" value="ECO:0007669"/>
    <property type="project" value="InterPro"/>
</dbReference>
<dbReference type="CDD" id="cd16893">
    <property type="entry name" value="LT_MltC_MltE"/>
    <property type="match status" value="1"/>
</dbReference>
<feature type="domain" description="Transglycosylase SLT" evidence="3">
    <location>
        <begin position="227"/>
        <end position="349"/>
    </location>
</feature>
<evidence type="ECO:0000313" key="6">
    <source>
        <dbReference type="Proteomes" id="UP000198862"/>
    </source>
</evidence>
<dbReference type="AlphaFoldDB" id="A0A1I1KA68"/>
<evidence type="ECO:0000259" key="3">
    <source>
        <dbReference type="Pfam" id="PF01464"/>
    </source>
</evidence>
<evidence type="ECO:0000313" key="5">
    <source>
        <dbReference type="EMBL" id="SFC57656.1"/>
    </source>
</evidence>
<dbReference type="OrthoDB" id="5620293at2"/>
<dbReference type="STRING" id="1123010.SAMN02745724_02005"/>
<dbReference type="InterPro" id="IPR008258">
    <property type="entry name" value="Transglycosylase_SLT_dom_1"/>
</dbReference>
<gene>
    <name evidence="5" type="ORF">SAMN02745724_02005</name>
</gene>
<feature type="chain" id="PRO_5011750001" evidence="2">
    <location>
        <begin position="19"/>
        <end position="387"/>
    </location>
</feature>
<dbReference type="Gene3D" id="1.10.530.10">
    <property type="match status" value="1"/>
</dbReference>
<dbReference type="PANTHER" id="PTHR37423:SF2">
    <property type="entry name" value="MEMBRANE-BOUND LYTIC MUREIN TRANSGLYCOSYLASE C"/>
    <property type="match status" value="1"/>
</dbReference>
<dbReference type="Pfam" id="PF01464">
    <property type="entry name" value="SLT"/>
    <property type="match status" value="1"/>
</dbReference>
<dbReference type="RefSeq" id="WP_091983300.1">
    <property type="nucleotide sequence ID" value="NZ_FOLO01000012.1"/>
</dbReference>
<dbReference type="InterPro" id="IPR000189">
    <property type="entry name" value="Transglyc_AS"/>
</dbReference>
<evidence type="ECO:0000256" key="2">
    <source>
        <dbReference type="SAM" id="SignalP"/>
    </source>
</evidence>
<dbReference type="EMBL" id="FOLO01000012">
    <property type="protein sequence ID" value="SFC57656.1"/>
    <property type="molecule type" value="Genomic_DNA"/>
</dbReference>
<proteinExistence type="inferred from homology"/>
<comment type="similarity">
    <text evidence="1">Belongs to the transglycosylase Slt family.</text>
</comment>
<accession>A0A1I1KA68</accession>